<keyword evidence="2" id="KW-0472">Membrane</keyword>
<organism evidence="3 4">
    <name type="scientific">Thiocapsa rosea</name>
    <dbReference type="NCBI Taxonomy" id="69360"/>
    <lineage>
        <taxon>Bacteria</taxon>
        <taxon>Pseudomonadati</taxon>
        <taxon>Pseudomonadota</taxon>
        <taxon>Gammaproteobacteria</taxon>
        <taxon>Chromatiales</taxon>
        <taxon>Chromatiaceae</taxon>
        <taxon>Thiocapsa</taxon>
    </lineage>
</organism>
<proteinExistence type="predicted"/>
<dbReference type="AlphaFoldDB" id="A0A495UKT8"/>
<reference evidence="3 4" key="1">
    <citation type="submission" date="2018-10" db="EMBL/GenBank/DDBJ databases">
        <title>Genomic Encyclopedia of Archaeal and Bacterial Type Strains, Phase II (KMG-II): from individual species to whole genera.</title>
        <authorList>
            <person name="Goeker M."/>
        </authorList>
    </citation>
    <scope>NUCLEOTIDE SEQUENCE [LARGE SCALE GENOMIC DNA]</scope>
    <source>
        <strain evidence="3 4">DSM 235</strain>
    </source>
</reference>
<feature type="transmembrane region" description="Helical" evidence="2">
    <location>
        <begin position="70"/>
        <end position="95"/>
    </location>
</feature>
<evidence type="ECO:0000313" key="3">
    <source>
        <dbReference type="EMBL" id="RKT37902.1"/>
    </source>
</evidence>
<dbReference type="Proteomes" id="UP000274556">
    <property type="component" value="Unassembled WGS sequence"/>
</dbReference>
<sequence>MCRIATAGFAVGSCMGLEDRDWYWKARDERDQRLAGKAPRASARTRSSGPGFGSDLGPGPEIDFSRYEGLFRLLLVLVVFFAAIVSIAFVFVTVLRML</sequence>
<keyword evidence="2" id="KW-1133">Transmembrane helix</keyword>
<gene>
    <name evidence="3" type="ORF">BDD21_5413</name>
</gene>
<feature type="region of interest" description="Disordered" evidence="1">
    <location>
        <begin position="31"/>
        <end position="60"/>
    </location>
</feature>
<dbReference type="EMBL" id="RBXL01000002">
    <property type="protein sequence ID" value="RKT37902.1"/>
    <property type="molecule type" value="Genomic_DNA"/>
</dbReference>
<comment type="caution">
    <text evidence="3">The sequence shown here is derived from an EMBL/GenBank/DDBJ whole genome shotgun (WGS) entry which is preliminary data.</text>
</comment>
<evidence type="ECO:0000313" key="4">
    <source>
        <dbReference type="Proteomes" id="UP000274556"/>
    </source>
</evidence>
<protein>
    <submittedName>
        <fullName evidence="3">Uncharacterized protein</fullName>
    </submittedName>
</protein>
<evidence type="ECO:0000256" key="2">
    <source>
        <dbReference type="SAM" id="Phobius"/>
    </source>
</evidence>
<name>A0A495UKT8_9GAMM</name>
<keyword evidence="4" id="KW-1185">Reference proteome</keyword>
<evidence type="ECO:0000256" key="1">
    <source>
        <dbReference type="SAM" id="MobiDB-lite"/>
    </source>
</evidence>
<accession>A0A495UKT8</accession>
<keyword evidence="2" id="KW-0812">Transmembrane</keyword>